<evidence type="ECO:0000256" key="5">
    <source>
        <dbReference type="ARBA" id="ARBA00049117"/>
    </source>
</evidence>
<dbReference type="SUPFAM" id="SSF52540">
    <property type="entry name" value="P-loop containing nucleoside triphosphate hydrolases"/>
    <property type="match status" value="1"/>
</dbReference>
<evidence type="ECO:0000256" key="1">
    <source>
        <dbReference type="ARBA" id="ARBA00022741"/>
    </source>
</evidence>
<keyword evidence="3" id="KW-0143">Chaperone</keyword>
<dbReference type="PANTHER" id="PTHR13748">
    <property type="entry name" value="COBW-RELATED"/>
    <property type="match status" value="1"/>
</dbReference>
<evidence type="ECO:0000256" key="3">
    <source>
        <dbReference type="ARBA" id="ARBA00023186"/>
    </source>
</evidence>
<dbReference type="PANTHER" id="PTHR13748:SF62">
    <property type="entry name" value="COBW DOMAIN-CONTAINING PROTEIN"/>
    <property type="match status" value="1"/>
</dbReference>
<keyword evidence="9" id="KW-1185">Reference proteome</keyword>
<feature type="domain" description="CobW C-terminal" evidence="7">
    <location>
        <begin position="229"/>
        <end position="312"/>
    </location>
</feature>
<dbReference type="Pfam" id="PF02492">
    <property type="entry name" value="cobW"/>
    <property type="match status" value="1"/>
</dbReference>
<evidence type="ECO:0000259" key="7">
    <source>
        <dbReference type="Pfam" id="PF07683"/>
    </source>
</evidence>
<proteinExistence type="inferred from homology"/>
<keyword evidence="1" id="KW-0547">Nucleotide-binding</keyword>
<protein>
    <submittedName>
        <fullName evidence="8">GTP-binding protein</fullName>
    </submittedName>
</protein>
<accession>A0ABY7JND4</accession>
<dbReference type="InterPro" id="IPR011629">
    <property type="entry name" value="CobW-like_C"/>
</dbReference>
<feature type="domain" description="CobW/HypB/UreG nucleotide-binding" evidence="6">
    <location>
        <begin position="6"/>
        <end position="181"/>
    </location>
</feature>
<dbReference type="InterPro" id="IPR003495">
    <property type="entry name" value="CobW/HypB/UreG_nucleotide-bd"/>
</dbReference>
<comment type="similarity">
    <text evidence="4">Belongs to the SIMIBI class G3E GTPase family. ZNG1 subfamily.</text>
</comment>
<reference evidence="8" key="1">
    <citation type="submission" date="2022-12" db="EMBL/GenBank/DDBJ databases">
        <title>Peptostreptococcus.</title>
        <authorList>
            <person name="Lee S.H."/>
        </authorList>
    </citation>
    <scope>NUCLEOTIDE SEQUENCE</scope>
    <source>
        <strain evidence="8">CBA3647</strain>
    </source>
</reference>
<evidence type="ECO:0000256" key="4">
    <source>
        <dbReference type="ARBA" id="ARBA00034320"/>
    </source>
</evidence>
<dbReference type="Pfam" id="PF07683">
    <property type="entry name" value="CobW_C"/>
    <property type="match status" value="1"/>
</dbReference>
<evidence type="ECO:0000313" key="9">
    <source>
        <dbReference type="Proteomes" id="UP001164187"/>
    </source>
</evidence>
<keyword evidence="2" id="KW-0378">Hydrolase</keyword>
<evidence type="ECO:0000259" key="6">
    <source>
        <dbReference type="Pfam" id="PF02492"/>
    </source>
</evidence>
<dbReference type="EMBL" id="CP114052">
    <property type="protein sequence ID" value="WAW14876.1"/>
    <property type="molecule type" value="Genomic_DNA"/>
</dbReference>
<dbReference type="Gene3D" id="3.30.1220.10">
    <property type="entry name" value="CobW-like, C-terminal domain"/>
    <property type="match status" value="1"/>
</dbReference>
<sequence>MTKTKINIISGFLGAGKTSFIKKIIDESKDFNKIAIIENEFGEVSIDGPILEAIGVNVKEINAGCICCSVAGNFSKSLLDIKKNYAPENILVEPSGIAKLSDIKDICMEKKDLFEFGIIVTVVDISKFDMYLKNFGEFYENQIKNSNTIVFSRYQKAIEKKLDIDKILEKIRIINPKLNIVNSEWDNFEISSILPCNKLSMFSPNIHTHYHEPGESCSCHENHDLNSDFESITLNTDLEMDENKLENIFNEIENSSDLGNLLRSKGSFKSNNKSLSYDYNSGELEFRFTDKKTEHYVILIGENLNEEKLSSMFI</sequence>
<dbReference type="Gene3D" id="3.40.50.300">
    <property type="entry name" value="P-loop containing nucleotide triphosphate hydrolases"/>
    <property type="match status" value="1"/>
</dbReference>
<name>A0ABY7JND4_9FIRM</name>
<organism evidence="8 9">
    <name type="scientific">Peptostreptococcus equinus</name>
    <dbReference type="NCBI Taxonomy" id="3003601"/>
    <lineage>
        <taxon>Bacteria</taxon>
        <taxon>Bacillati</taxon>
        <taxon>Bacillota</taxon>
        <taxon>Clostridia</taxon>
        <taxon>Peptostreptococcales</taxon>
        <taxon>Peptostreptococcaceae</taxon>
        <taxon>Peptostreptococcus</taxon>
    </lineage>
</organism>
<dbReference type="InterPro" id="IPR051316">
    <property type="entry name" value="Zinc-reg_GTPase_activator"/>
</dbReference>
<gene>
    <name evidence="8" type="ORF">O0R46_09865</name>
</gene>
<comment type="catalytic activity">
    <reaction evidence="5">
        <text>GTP + H2O = GDP + phosphate + H(+)</text>
        <dbReference type="Rhea" id="RHEA:19669"/>
        <dbReference type="ChEBI" id="CHEBI:15377"/>
        <dbReference type="ChEBI" id="CHEBI:15378"/>
        <dbReference type="ChEBI" id="CHEBI:37565"/>
        <dbReference type="ChEBI" id="CHEBI:43474"/>
        <dbReference type="ChEBI" id="CHEBI:58189"/>
    </reaction>
    <physiologicalReaction direction="left-to-right" evidence="5">
        <dbReference type="Rhea" id="RHEA:19670"/>
    </physiologicalReaction>
</comment>
<dbReference type="InterPro" id="IPR036627">
    <property type="entry name" value="CobW-likC_sf"/>
</dbReference>
<dbReference type="Proteomes" id="UP001164187">
    <property type="component" value="Chromosome"/>
</dbReference>
<dbReference type="CDD" id="cd03112">
    <property type="entry name" value="CobW-like"/>
    <property type="match status" value="1"/>
</dbReference>
<evidence type="ECO:0000256" key="2">
    <source>
        <dbReference type="ARBA" id="ARBA00022801"/>
    </source>
</evidence>
<dbReference type="InterPro" id="IPR027417">
    <property type="entry name" value="P-loop_NTPase"/>
</dbReference>
<dbReference type="RefSeq" id="WP_269311569.1">
    <property type="nucleotide sequence ID" value="NZ_CP114052.1"/>
</dbReference>
<evidence type="ECO:0000313" key="8">
    <source>
        <dbReference type="EMBL" id="WAW14876.1"/>
    </source>
</evidence>